<sequence>MKSDKKYKSGLQAGYTQGLIEGLRAFAAPFEGTSIIIPTYNQKDLVLQCITSIESHTEQPYEIIVVDDGSIDGTCEALWSKKGSIRVGVHLENLGFASAVNTGLMMAKGNTIVLLNNDVLVTERWLTQLLTVLNNNKDAAAVGPVTNYISGDQQIEAVYNDLKEMEIFAANYNKIDRSRWHYTDRLVGFCLLLRRETFEDVGYFDEGYQIGNFEDDDWMLRLQLQGKRLMIAGDTFVHHIGSVTMKKLGAEGFAAVNAKNEHFFKQKWGNSREHLKRIKEIKEEVPSLSSVDFYPTHVWVEGCFGKRFWLEHGVKYPISDSIDERFLPGRPVRLSVIDLMKIPTGVGPAPHKLADIRAGLREGVVIQTGDGKRYQLDRERLREIVSAYTCEIWGLPVQVDPADPELLERYGEGPPILPPPYLRSEDL</sequence>
<dbReference type="Gene3D" id="3.90.550.10">
    <property type="entry name" value="Spore Coat Polysaccharide Biosynthesis Protein SpsA, Chain A"/>
    <property type="match status" value="1"/>
</dbReference>
<dbReference type="AlphaFoldDB" id="A0A3Q8S7V9"/>
<evidence type="ECO:0000259" key="1">
    <source>
        <dbReference type="Pfam" id="PF00535"/>
    </source>
</evidence>
<evidence type="ECO:0000313" key="3">
    <source>
        <dbReference type="Proteomes" id="UP000273145"/>
    </source>
</evidence>
<dbReference type="CDD" id="cd04186">
    <property type="entry name" value="GT_2_like_c"/>
    <property type="match status" value="1"/>
</dbReference>
<keyword evidence="3" id="KW-1185">Reference proteome</keyword>
<dbReference type="SUPFAM" id="SSF53448">
    <property type="entry name" value="Nucleotide-diphospho-sugar transferases"/>
    <property type="match status" value="1"/>
</dbReference>
<organism evidence="2 3">
    <name type="scientific">Paenibacillus lentus</name>
    <dbReference type="NCBI Taxonomy" id="1338368"/>
    <lineage>
        <taxon>Bacteria</taxon>
        <taxon>Bacillati</taxon>
        <taxon>Bacillota</taxon>
        <taxon>Bacilli</taxon>
        <taxon>Bacillales</taxon>
        <taxon>Paenibacillaceae</taxon>
        <taxon>Paenibacillus</taxon>
    </lineage>
</organism>
<dbReference type="GO" id="GO:0016740">
    <property type="term" value="F:transferase activity"/>
    <property type="evidence" value="ECO:0007669"/>
    <property type="project" value="UniProtKB-KW"/>
</dbReference>
<accession>A0A3Q8S7V9</accession>
<dbReference type="KEGG" id="plen:EIM92_21115"/>
<protein>
    <submittedName>
        <fullName evidence="2">Glycosyltransferase family 2 protein</fullName>
    </submittedName>
</protein>
<evidence type="ECO:0000313" key="2">
    <source>
        <dbReference type="EMBL" id="AZK49164.1"/>
    </source>
</evidence>
<feature type="domain" description="Glycosyltransferase 2-like" evidence="1">
    <location>
        <begin position="34"/>
        <end position="201"/>
    </location>
</feature>
<keyword evidence="2" id="KW-0808">Transferase</keyword>
<dbReference type="Pfam" id="PF00535">
    <property type="entry name" value="Glycos_transf_2"/>
    <property type="match status" value="1"/>
</dbReference>
<dbReference type="OrthoDB" id="8936324at2"/>
<dbReference type="InterPro" id="IPR001173">
    <property type="entry name" value="Glyco_trans_2-like"/>
</dbReference>
<dbReference type="PANTHER" id="PTHR43179:SF7">
    <property type="entry name" value="RHAMNOSYLTRANSFERASE WBBL"/>
    <property type="match status" value="1"/>
</dbReference>
<dbReference type="Proteomes" id="UP000273145">
    <property type="component" value="Chromosome"/>
</dbReference>
<name>A0A3Q8S7V9_9BACL</name>
<gene>
    <name evidence="2" type="ORF">EIM92_21115</name>
</gene>
<dbReference type="InterPro" id="IPR029044">
    <property type="entry name" value="Nucleotide-diphossugar_trans"/>
</dbReference>
<proteinExistence type="predicted"/>
<dbReference type="PANTHER" id="PTHR43179">
    <property type="entry name" value="RHAMNOSYLTRANSFERASE WBBL"/>
    <property type="match status" value="1"/>
</dbReference>
<dbReference type="EMBL" id="CP034248">
    <property type="protein sequence ID" value="AZK49164.1"/>
    <property type="molecule type" value="Genomic_DNA"/>
</dbReference>
<reference evidence="2 3" key="1">
    <citation type="submission" date="2018-11" db="EMBL/GenBank/DDBJ databases">
        <title>Genome sequencing of Paenibacillus lentus DSM25539(T).</title>
        <authorList>
            <person name="Kook J.-K."/>
            <person name="Park S.-N."/>
            <person name="Lim Y.K."/>
        </authorList>
    </citation>
    <scope>NUCLEOTIDE SEQUENCE [LARGE SCALE GENOMIC DNA]</scope>
    <source>
        <strain evidence="2 3">DSM 25539</strain>
    </source>
</reference>